<evidence type="ECO:0000259" key="10">
    <source>
        <dbReference type="Pfam" id="PF03070"/>
    </source>
</evidence>
<evidence type="ECO:0000313" key="12">
    <source>
        <dbReference type="Proteomes" id="UP000199687"/>
    </source>
</evidence>
<evidence type="ECO:0000256" key="9">
    <source>
        <dbReference type="RuleBase" id="RU363093"/>
    </source>
</evidence>
<dbReference type="SUPFAM" id="SSF48613">
    <property type="entry name" value="Heme oxygenase-like"/>
    <property type="match status" value="1"/>
</dbReference>
<feature type="domain" description="Thiaminase-2/PQQC" evidence="10">
    <location>
        <begin position="9"/>
        <end position="214"/>
    </location>
</feature>
<evidence type="ECO:0000256" key="8">
    <source>
        <dbReference type="ARBA" id="ARBA00048337"/>
    </source>
</evidence>
<evidence type="ECO:0000256" key="2">
    <source>
        <dbReference type="ARBA" id="ARBA00004948"/>
    </source>
</evidence>
<comment type="subunit">
    <text evidence="4">Homotetramer.</text>
</comment>
<dbReference type="NCBIfam" id="TIGR04306">
    <property type="entry name" value="salvage_TenA"/>
    <property type="match status" value="1"/>
</dbReference>
<keyword evidence="9" id="KW-0378">Hydrolase</keyword>
<evidence type="ECO:0000256" key="1">
    <source>
        <dbReference type="ARBA" id="ARBA00001881"/>
    </source>
</evidence>
<dbReference type="OrthoDB" id="34166at2"/>
<organism evidence="11 12">
    <name type="scientific">Gracilibacillus ureilyticus</name>
    <dbReference type="NCBI Taxonomy" id="531814"/>
    <lineage>
        <taxon>Bacteria</taxon>
        <taxon>Bacillati</taxon>
        <taxon>Bacillota</taxon>
        <taxon>Bacilli</taxon>
        <taxon>Bacillales</taxon>
        <taxon>Bacillaceae</taxon>
        <taxon>Gracilibacillus</taxon>
    </lineage>
</organism>
<dbReference type="CDD" id="cd19364">
    <property type="entry name" value="TenA_C_BsTenA-like"/>
    <property type="match status" value="1"/>
</dbReference>
<dbReference type="InterPro" id="IPR016084">
    <property type="entry name" value="Haem_Oase-like_multi-hlx"/>
</dbReference>
<accession>A0A1H9LHS4</accession>
<gene>
    <name evidence="11" type="ORF">SAMN04487944_101265</name>
</gene>
<evidence type="ECO:0000256" key="6">
    <source>
        <dbReference type="ARBA" id="ARBA00013647"/>
    </source>
</evidence>
<dbReference type="Pfam" id="PF03070">
    <property type="entry name" value="TENA_THI-4"/>
    <property type="match status" value="1"/>
</dbReference>
<dbReference type="GO" id="GO:0050334">
    <property type="term" value="F:thiaminase activity"/>
    <property type="evidence" value="ECO:0007669"/>
    <property type="project" value="UniProtKB-EC"/>
</dbReference>
<reference evidence="11 12" key="1">
    <citation type="submission" date="2016-10" db="EMBL/GenBank/DDBJ databases">
        <authorList>
            <person name="de Groot N.N."/>
        </authorList>
    </citation>
    <scope>NUCLEOTIDE SEQUENCE [LARGE SCALE GENOMIC DNA]</scope>
    <source>
        <strain evidence="11 12">CGMCC 1.7727</strain>
    </source>
</reference>
<evidence type="ECO:0000256" key="5">
    <source>
        <dbReference type="ARBA" id="ARBA00012684"/>
    </source>
</evidence>
<protein>
    <recommendedName>
        <fullName evidence="6 9">Aminopyrimidine aminohydrolase</fullName>
        <ecNumber evidence="5 9">3.5.99.2</ecNumber>
    </recommendedName>
</protein>
<keyword evidence="12" id="KW-1185">Reference proteome</keyword>
<dbReference type="GO" id="GO:0009229">
    <property type="term" value="P:thiamine diphosphate biosynthetic process"/>
    <property type="evidence" value="ECO:0007669"/>
    <property type="project" value="UniProtKB-UniPathway"/>
</dbReference>
<dbReference type="InterPro" id="IPR027574">
    <property type="entry name" value="Thiaminase_II"/>
</dbReference>
<dbReference type="STRING" id="531814.SAMN04487944_101265"/>
<sequence length="232" mass="26759">MKFSEMLRKEVDPIWQASFTHPFVQGIGQGTLPVDKFKYYVLQDAYYLSHFARIQSLGAAKAPSLEMTNRMASHAQGTYEAEMELHRSFSEILGISEAEKAAFKPSPTAYAYTSHMYRAAYEGHLGDIIAAILPCYWLYYEVGEVLKDCQPDHPVYKKWIAAYGGDWFRSLVEEQINRLDEIAEIVTEEDKERMKEHFVISSNYELLFWEMAYQLESWDSVTAKGAAVYEKN</sequence>
<name>A0A1H9LHS4_9BACI</name>
<evidence type="ECO:0000256" key="4">
    <source>
        <dbReference type="ARBA" id="ARBA00011881"/>
    </source>
</evidence>
<evidence type="ECO:0000256" key="3">
    <source>
        <dbReference type="ARBA" id="ARBA00010264"/>
    </source>
</evidence>
<dbReference type="PANTHER" id="PTHR43198">
    <property type="entry name" value="BIFUNCTIONAL TH2 PROTEIN"/>
    <property type="match status" value="1"/>
</dbReference>
<dbReference type="EMBL" id="FOGL01000001">
    <property type="protein sequence ID" value="SER11061.1"/>
    <property type="molecule type" value="Genomic_DNA"/>
</dbReference>
<dbReference type="AlphaFoldDB" id="A0A1H9LHS4"/>
<evidence type="ECO:0000313" key="11">
    <source>
        <dbReference type="EMBL" id="SER11061.1"/>
    </source>
</evidence>
<keyword evidence="7 9" id="KW-0784">Thiamine biosynthesis</keyword>
<dbReference type="InterPro" id="IPR050967">
    <property type="entry name" value="Thiamine_Salvage_TenA"/>
</dbReference>
<dbReference type="Gene3D" id="1.20.910.10">
    <property type="entry name" value="Heme oxygenase-like"/>
    <property type="match status" value="1"/>
</dbReference>
<comment type="catalytic activity">
    <reaction evidence="1 9">
        <text>4-amino-5-aminomethyl-2-methylpyrimidine + H2O = 4-amino-5-hydroxymethyl-2-methylpyrimidine + NH4(+)</text>
        <dbReference type="Rhea" id="RHEA:31799"/>
        <dbReference type="ChEBI" id="CHEBI:15377"/>
        <dbReference type="ChEBI" id="CHEBI:16892"/>
        <dbReference type="ChEBI" id="CHEBI:28938"/>
        <dbReference type="ChEBI" id="CHEBI:63416"/>
        <dbReference type="EC" id="3.5.99.2"/>
    </reaction>
</comment>
<comment type="function">
    <text evidence="9">Catalyzes an amino-pyrimidine hydrolysis reaction at the C5' of the pyrimidine moiety of thiamine compounds, a reaction that is part of a thiamine salvage pathway.</text>
</comment>
<dbReference type="GO" id="GO:0009228">
    <property type="term" value="P:thiamine biosynthetic process"/>
    <property type="evidence" value="ECO:0007669"/>
    <property type="project" value="UniProtKB-KW"/>
</dbReference>
<dbReference type="UniPathway" id="UPA00060"/>
<dbReference type="RefSeq" id="WP_089738199.1">
    <property type="nucleotide sequence ID" value="NZ_FOGL01000001.1"/>
</dbReference>
<proteinExistence type="inferred from homology"/>
<dbReference type="InterPro" id="IPR004305">
    <property type="entry name" value="Thiaminase-2/PQQC"/>
</dbReference>
<dbReference type="Proteomes" id="UP000199687">
    <property type="component" value="Unassembled WGS sequence"/>
</dbReference>
<dbReference type="EC" id="3.5.99.2" evidence="5 9"/>
<dbReference type="GO" id="GO:0005829">
    <property type="term" value="C:cytosol"/>
    <property type="evidence" value="ECO:0007669"/>
    <property type="project" value="TreeGrafter"/>
</dbReference>
<comment type="similarity">
    <text evidence="3 9">Belongs to the TenA family.</text>
</comment>
<comment type="catalytic activity">
    <reaction evidence="8 9">
        <text>thiamine + H2O = 5-(2-hydroxyethyl)-4-methylthiazole + 4-amino-5-hydroxymethyl-2-methylpyrimidine + H(+)</text>
        <dbReference type="Rhea" id="RHEA:17509"/>
        <dbReference type="ChEBI" id="CHEBI:15377"/>
        <dbReference type="ChEBI" id="CHEBI:15378"/>
        <dbReference type="ChEBI" id="CHEBI:16892"/>
        <dbReference type="ChEBI" id="CHEBI:17957"/>
        <dbReference type="ChEBI" id="CHEBI:18385"/>
        <dbReference type="EC" id="3.5.99.2"/>
    </reaction>
</comment>
<evidence type="ECO:0000256" key="7">
    <source>
        <dbReference type="ARBA" id="ARBA00022977"/>
    </source>
</evidence>
<comment type="pathway">
    <text evidence="2 9">Cofactor biosynthesis; thiamine diphosphate biosynthesis.</text>
</comment>
<dbReference type="PANTHER" id="PTHR43198:SF2">
    <property type="entry name" value="SI:CH1073-67J19.1-RELATED"/>
    <property type="match status" value="1"/>
</dbReference>